<dbReference type="InterPro" id="IPR003036">
    <property type="entry name" value="Gag_P30"/>
</dbReference>
<evidence type="ECO:0000259" key="1">
    <source>
        <dbReference type="Pfam" id="PF02093"/>
    </source>
</evidence>
<evidence type="ECO:0000313" key="2">
    <source>
        <dbReference type="EMBL" id="KFO61162.1"/>
    </source>
</evidence>
<dbReference type="Pfam" id="PF02093">
    <property type="entry name" value="Gag_p30"/>
    <property type="match status" value="1"/>
</dbReference>
<dbReference type="EMBL" id="KK719065">
    <property type="protein sequence ID" value="KFO61162.1"/>
    <property type="molecule type" value="Genomic_DNA"/>
</dbReference>
<proteinExistence type="predicted"/>
<dbReference type="AlphaFoldDB" id="A0A091EX67"/>
<gene>
    <name evidence="2" type="ORF">N302_12357</name>
</gene>
<dbReference type="PANTHER" id="PTHR33166">
    <property type="entry name" value="GAG_P30 DOMAIN-CONTAINING PROTEIN"/>
    <property type="match status" value="1"/>
</dbReference>
<dbReference type="Gene3D" id="1.10.375.10">
    <property type="entry name" value="Human Immunodeficiency Virus Type 1 Capsid Protein"/>
    <property type="match status" value="1"/>
</dbReference>
<keyword evidence="3" id="KW-1185">Reference proteome</keyword>
<dbReference type="Proteomes" id="UP000052976">
    <property type="component" value="Unassembled WGS sequence"/>
</dbReference>
<evidence type="ECO:0000313" key="3">
    <source>
        <dbReference type="Proteomes" id="UP000052976"/>
    </source>
</evidence>
<accession>A0A091EX67</accession>
<name>A0A091EX67_CORBR</name>
<feature type="domain" description="Core shell protein Gag P30" evidence="1">
    <location>
        <begin position="19"/>
        <end position="144"/>
    </location>
</feature>
<reference evidence="2 3" key="1">
    <citation type="submission" date="2014-04" db="EMBL/GenBank/DDBJ databases">
        <title>Genome evolution of avian class.</title>
        <authorList>
            <person name="Zhang G."/>
            <person name="Li C."/>
        </authorList>
    </citation>
    <scope>NUCLEOTIDE SEQUENCE [LARGE SCALE GENOMIC DNA]</scope>
    <source>
        <strain evidence="2">BGI_N302</strain>
    </source>
</reference>
<protein>
    <recommendedName>
        <fullName evidence="1">Core shell protein Gag P30 domain-containing protein</fullName>
    </recommendedName>
</protein>
<dbReference type="STRING" id="85066.A0A091EX67"/>
<dbReference type="InterPro" id="IPR008919">
    <property type="entry name" value="Retrov_capsid_N"/>
</dbReference>
<feature type="non-terminal residue" evidence="2">
    <location>
        <position position="1"/>
    </location>
</feature>
<dbReference type="InterPro" id="IPR050462">
    <property type="entry name" value="Retroviral_Gag-Pol_poly"/>
</dbReference>
<dbReference type="SUPFAM" id="SSF47943">
    <property type="entry name" value="Retrovirus capsid protein, N-terminal core domain"/>
    <property type="match status" value="1"/>
</dbReference>
<feature type="non-terminal residue" evidence="2">
    <location>
        <position position="145"/>
    </location>
</feature>
<dbReference type="GO" id="GO:0019068">
    <property type="term" value="P:virion assembly"/>
    <property type="evidence" value="ECO:0007669"/>
    <property type="project" value="InterPro"/>
</dbReference>
<organism evidence="2 3">
    <name type="scientific">Corvus brachyrhynchos</name>
    <name type="common">American crow</name>
    <dbReference type="NCBI Taxonomy" id="85066"/>
    <lineage>
        <taxon>Eukaryota</taxon>
        <taxon>Metazoa</taxon>
        <taxon>Chordata</taxon>
        <taxon>Craniata</taxon>
        <taxon>Vertebrata</taxon>
        <taxon>Euteleostomi</taxon>
        <taxon>Archelosauria</taxon>
        <taxon>Archosauria</taxon>
        <taxon>Dinosauria</taxon>
        <taxon>Saurischia</taxon>
        <taxon>Theropoda</taxon>
        <taxon>Coelurosauria</taxon>
        <taxon>Aves</taxon>
        <taxon>Neognathae</taxon>
        <taxon>Neoaves</taxon>
        <taxon>Telluraves</taxon>
        <taxon>Australaves</taxon>
        <taxon>Passeriformes</taxon>
        <taxon>Corvoidea</taxon>
        <taxon>Corvidae</taxon>
        <taxon>Corvus</taxon>
    </lineage>
</organism>
<sequence length="145" mass="16594">QAVGNQGPIYKNVPYSLVELKQWKTTIGKYKENPDKVANLLERATDTQNPDWSDLKSMMDTWLDHTEREMVNKAIITSVEAQIARGLMQGTVAEVFPLVNPGWDPNVPDQMARLKQYQNLIVYGLRHGVPKALNWAKLYEIKQNQ</sequence>